<evidence type="ECO:0000256" key="1">
    <source>
        <dbReference type="SAM" id="Coils"/>
    </source>
</evidence>
<protein>
    <submittedName>
        <fullName evidence="2">TrlF family AAA-like ATPase</fullName>
    </submittedName>
</protein>
<reference evidence="2 3" key="1">
    <citation type="submission" date="2024-07" db="EMBL/GenBank/DDBJ databases">
        <authorList>
            <person name="Li X.-J."/>
            <person name="Wang X."/>
        </authorList>
    </citation>
    <scope>NUCLEOTIDE SEQUENCE [LARGE SCALE GENOMIC DNA]</scope>
    <source>
        <strain evidence="2 3">DSM 23441</strain>
    </source>
</reference>
<feature type="coiled-coil region" evidence="1">
    <location>
        <begin position="357"/>
        <end position="384"/>
    </location>
</feature>
<accession>A0ABV4S8F3</accession>
<evidence type="ECO:0000313" key="3">
    <source>
        <dbReference type="Proteomes" id="UP001571581"/>
    </source>
</evidence>
<dbReference type="RefSeq" id="WP_372583288.1">
    <property type="nucleotide sequence ID" value="NZ_JBGORW010000009.1"/>
</dbReference>
<dbReference type="NCBIfam" id="NF045780">
    <property type="entry name" value="TrlF_fam_ATP"/>
    <property type="match status" value="1"/>
</dbReference>
<dbReference type="Gene3D" id="3.40.50.300">
    <property type="entry name" value="P-loop containing nucleotide triphosphate hydrolases"/>
    <property type="match status" value="2"/>
</dbReference>
<dbReference type="InterPro" id="IPR054787">
    <property type="entry name" value="TrlF_ATPase"/>
</dbReference>
<organism evidence="2 3">
    <name type="scientific">Leptotrichia hongkongensis</name>
    <dbReference type="NCBI Taxonomy" id="554406"/>
    <lineage>
        <taxon>Bacteria</taxon>
        <taxon>Fusobacteriati</taxon>
        <taxon>Fusobacteriota</taxon>
        <taxon>Fusobacteriia</taxon>
        <taxon>Fusobacteriales</taxon>
        <taxon>Leptotrichiaceae</taxon>
        <taxon>Leptotrichia</taxon>
    </lineage>
</organism>
<gene>
    <name evidence="2" type="ORF">ACEG17_07990</name>
</gene>
<dbReference type="EMBL" id="JBGORW010000009">
    <property type="protein sequence ID" value="MFA3800125.1"/>
    <property type="molecule type" value="Genomic_DNA"/>
</dbReference>
<dbReference type="PANTHER" id="PTHR42924">
    <property type="entry name" value="EXONUCLEASE"/>
    <property type="match status" value="1"/>
</dbReference>
<dbReference type="InterPro" id="IPR016195">
    <property type="entry name" value="Pol/histidinol_Pase-like"/>
</dbReference>
<dbReference type="Gene3D" id="3.20.20.140">
    <property type="entry name" value="Metal-dependent hydrolases"/>
    <property type="match status" value="1"/>
</dbReference>
<dbReference type="InterPro" id="IPR052018">
    <property type="entry name" value="PHP_domain"/>
</dbReference>
<comment type="caution">
    <text evidence="2">The sequence shown here is derived from an EMBL/GenBank/DDBJ whole genome shotgun (WGS) entry which is preliminary data.</text>
</comment>
<evidence type="ECO:0000313" key="2">
    <source>
        <dbReference type="EMBL" id="MFA3800125.1"/>
    </source>
</evidence>
<dbReference type="SUPFAM" id="SSF89550">
    <property type="entry name" value="PHP domain-like"/>
    <property type="match status" value="1"/>
</dbReference>
<dbReference type="Proteomes" id="UP001571581">
    <property type="component" value="Unassembled WGS sequence"/>
</dbReference>
<proteinExistence type="predicted"/>
<feature type="coiled-coil region" evidence="1">
    <location>
        <begin position="433"/>
        <end position="460"/>
    </location>
</feature>
<dbReference type="SUPFAM" id="SSF52540">
    <property type="entry name" value="P-loop containing nucleoside triphosphate hydrolases"/>
    <property type="match status" value="1"/>
</dbReference>
<sequence length="848" mass="99578">MSNRGSEWRKWDLHLHTASSYDYKYKAGDSDEILIDKLTENNIEGVVITDHFVIDKNRIENLKRIAEEKKTKIKFFPGVELRTDKGDTNIHIILIFSNETDIDTLSKDFEYFKRNTSKANDSETTIYWDYNDIVKFAQERNGLISIHAGHKSNGIDERITNKLEHNQAIKIEYSKTVDIFEMGKVKDLEGYKNHVFPKIGRRPLIISSDNHDPRCYDNNKCLWIKSDLTFEGLKQIIYEPDERIKYGKSNPNDKLDYLLIDYLEYDDNKKIFFNSGLNTIIGGRSTGKSTLLNSIAKYQNNPNSKEDHYTLPNVKVIWRDGQLDAAREVEFIPQEFMINISKNTKDLNNLLHKIIKEKDMTKEEDKYKENVNEVRENINRYLNEYFSKIDLINEISKPEGDREGITKSIEELNKKINLIRLNSQFDEKENNLYQEKCLELANLQEDLQKNESESKNLLILRDKPLTVNINLENISDENKQLLNTKLSAIVSQLNNEWEHSINEVINEVNHNITNLKNNINTVEASEIYIKGNELKDKNTELSELETKLSLEKQKLNVIENYEQKIMNLKEQIKHYSINIVKEFIKYKDEISLLEKTFNINENELSIKINPVLTDFSKKIDYLNARNKNSNDFVEKFKNIMINNNNEGMKKELLEIFNNNDLVFNRNKTLKDFINDIFSSNWFTYDYIITYQKDEFKNMSQGKKSFVILKLLLEFSDNKKPVLIDQPEDSLDNRAIYHELRNYILKTKKQRQVIIVTHNANVVVGADAENIIIANQHNEKEKNRDSVKFQYVNGSLENTKPKDEKCEYILESQGIREHIFDILEGGTEAFVKREQKYNVNNSLKNKYKM</sequence>
<feature type="coiled-coil region" evidence="1">
    <location>
        <begin position="505"/>
        <end position="578"/>
    </location>
</feature>
<name>A0ABV4S8F3_9FUSO</name>
<dbReference type="PANTHER" id="PTHR42924:SF3">
    <property type="entry name" value="POLYMERASE_HISTIDINOL PHOSPHATASE N-TERMINAL DOMAIN-CONTAINING PROTEIN"/>
    <property type="match status" value="1"/>
</dbReference>
<keyword evidence="3" id="KW-1185">Reference proteome</keyword>
<keyword evidence="1" id="KW-0175">Coiled coil</keyword>
<dbReference type="InterPro" id="IPR027417">
    <property type="entry name" value="P-loop_NTPase"/>
</dbReference>